<dbReference type="Proteomes" id="UP000784294">
    <property type="component" value="Unassembled WGS sequence"/>
</dbReference>
<comment type="caution">
    <text evidence="2">The sequence shown here is derived from an EMBL/GenBank/DDBJ whole genome shotgun (WGS) entry which is preliminary data.</text>
</comment>
<dbReference type="OrthoDB" id="18431at2759"/>
<dbReference type="AlphaFoldDB" id="A0A3S4ZY33"/>
<keyword evidence="3" id="KW-1185">Reference proteome</keyword>
<name>A0A3S4ZY33_9PLAT</name>
<protein>
    <recommendedName>
        <fullName evidence="1">Mon2/Sec7/BIG1-like HDS domain-containing protein</fullName>
    </recommendedName>
</protein>
<dbReference type="Pfam" id="PF09324">
    <property type="entry name" value="Sec7-like_HDS"/>
    <property type="match status" value="1"/>
</dbReference>
<reference evidence="2" key="1">
    <citation type="submission" date="2018-11" db="EMBL/GenBank/DDBJ databases">
        <authorList>
            <consortium name="Pathogen Informatics"/>
        </authorList>
    </citation>
    <scope>NUCLEOTIDE SEQUENCE</scope>
</reference>
<proteinExistence type="predicted"/>
<evidence type="ECO:0000313" key="2">
    <source>
        <dbReference type="EMBL" id="VEL09989.1"/>
    </source>
</evidence>
<feature type="domain" description="Mon2/Sec7/BIG1-like HDS" evidence="1">
    <location>
        <begin position="1"/>
        <end position="49"/>
    </location>
</feature>
<evidence type="ECO:0000259" key="1">
    <source>
        <dbReference type="Pfam" id="PF09324"/>
    </source>
</evidence>
<evidence type="ECO:0000313" key="3">
    <source>
        <dbReference type="Proteomes" id="UP000784294"/>
    </source>
</evidence>
<sequence>MVVRCVHQLVNSHASNIRSGWPVIFAVFQRLAATSSDEVVIDLAFSACQFVVQEVLPLHFYILVSAFQ</sequence>
<dbReference type="EMBL" id="CAAALY010007752">
    <property type="protein sequence ID" value="VEL09989.1"/>
    <property type="molecule type" value="Genomic_DNA"/>
</dbReference>
<accession>A0A3S4ZY33</accession>
<organism evidence="2 3">
    <name type="scientific">Protopolystoma xenopodis</name>
    <dbReference type="NCBI Taxonomy" id="117903"/>
    <lineage>
        <taxon>Eukaryota</taxon>
        <taxon>Metazoa</taxon>
        <taxon>Spiralia</taxon>
        <taxon>Lophotrochozoa</taxon>
        <taxon>Platyhelminthes</taxon>
        <taxon>Monogenea</taxon>
        <taxon>Polyopisthocotylea</taxon>
        <taxon>Polystomatidea</taxon>
        <taxon>Polystomatidae</taxon>
        <taxon>Protopolystoma</taxon>
    </lineage>
</organism>
<gene>
    <name evidence="2" type="ORF">PXEA_LOCUS3429</name>
</gene>
<dbReference type="InterPro" id="IPR015403">
    <property type="entry name" value="Mon2/Sec7/BIG1-like_HDS"/>
</dbReference>
<feature type="non-terminal residue" evidence="2">
    <location>
        <position position="68"/>
    </location>
</feature>